<accession>A0A9D2FRV3</accession>
<organism evidence="1 2">
    <name type="scientific">Candidatus Blautia pullicola</name>
    <dbReference type="NCBI Taxonomy" id="2838498"/>
    <lineage>
        <taxon>Bacteria</taxon>
        <taxon>Bacillati</taxon>
        <taxon>Bacillota</taxon>
        <taxon>Clostridia</taxon>
        <taxon>Lachnospirales</taxon>
        <taxon>Lachnospiraceae</taxon>
        <taxon>Blautia</taxon>
    </lineage>
</organism>
<evidence type="ECO:0000313" key="1">
    <source>
        <dbReference type="EMBL" id="HIZ65365.1"/>
    </source>
</evidence>
<sequence length="76" mass="8869">MGKREQLIEYIIQDIVVFLVEDNGIEYEEAMKEFYASETYLKLTDEETGLYYESAAYVYELYKSEKQTGCLVKGGE</sequence>
<protein>
    <recommendedName>
        <fullName evidence="3">DUF3791 domain-containing protein</fullName>
    </recommendedName>
</protein>
<comment type="caution">
    <text evidence="1">The sequence shown here is derived from an EMBL/GenBank/DDBJ whole genome shotgun (WGS) entry which is preliminary data.</text>
</comment>
<reference evidence="1" key="2">
    <citation type="submission" date="2021-04" db="EMBL/GenBank/DDBJ databases">
        <authorList>
            <person name="Gilroy R."/>
        </authorList>
    </citation>
    <scope>NUCLEOTIDE SEQUENCE</scope>
    <source>
        <strain evidence="1">1068</strain>
    </source>
</reference>
<gene>
    <name evidence="1" type="ORF">H9809_05605</name>
</gene>
<dbReference type="Proteomes" id="UP000824056">
    <property type="component" value="Unassembled WGS sequence"/>
</dbReference>
<reference evidence="1" key="1">
    <citation type="journal article" date="2021" name="PeerJ">
        <title>Extensive microbial diversity within the chicken gut microbiome revealed by metagenomics and culture.</title>
        <authorList>
            <person name="Gilroy R."/>
            <person name="Ravi A."/>
            <person name="Getino M."/>
            <person name="Pursley I."/>
            <person name="Horton D.L."/>
            <person name="Alikhan N.F."/>
            <person name="Baker D."/>
            <person name="Gharbi K."/>
            <person name="Hall N."/>
            <person name="Watson M."/>
            <person name="Adriaenssens E.M."/>
            <person name="Foster-Nyarko E."/>
            <person name="Jarju S."/>
            <person name="Secka A."/>
            <person name="Antonio M."/>
            <person name="Oren A."/>
            <person name="Chaudhuri R.R."/>
            <person name="La Ragione R."/>
            <person name="Hildebrand F."/>
            <person name="Pallen M.J."/>
        </authorList>
    </citation>
    <scope>NUCLEOTIDE SEQUENCE</scope>
    <source>
        <strain evidence="1">1068</strain>
    </source>
</reference>
<proteinExistence type="predicted"/>
<name>A0A9D2FRV3_9FIRM</name>
<evidence type="ECO:0000313" key="2">
    <source>
        <dbReference type="Proteomes" id="UP000824056"/>
    </source>
</evidence>
<dbReference type="EMBL" id="DXBG01000133">
    <property type="protein sequence ID" value="HIZ65365.1"/>
    <property type="molecule type" value="Genomic_DNA"/>
</dbReference>
<dbReference type="AlphaFoldDB" id="A0A9D2FRV3"/>
<evidence type="ECO:0008006" key="3">
    <source>
        <dbReference type="Google" id="ProtNLM"/>
    </source>
</evidence>